<reference evidence="15" key="1">
    <citation type="submission" date="2024-02" db="EMBL/GenBank/DDBJ databases">
        <authorList>
            <consortium name="ELIXIR-Norway"/>
            <consortium name="Elixir Norway"/>
        </authorList>
    </citation>
    <scope>NUCLEOTIDE SEQUENCE</scope>
</reference>
<dbReference type="EMBL" id="OZ019899">
    <property type="protein sequence ID" value="CAK9231155.1"/>
    <property type="molecule type" value="Genomic_DNA"/>
</dbReference>
<evidence type="ECO:0000256" key="8">
    <source>
        <dbReference type="ARBA" id="ARBA00022927"/>
    </source>
</evidence>
<dbReference type="PANTHER" id="PTHR23077:SF12">
    <property type="entry name" value="PEROXISOMAL ATPASE PEX1"/>
    <property type="match status" value="1"/>
</dbReference>
<keyword evidence="7" id="KW-0067">ATP-binding</keyword>
<sequence length="1258" mass="135021">MEMEVRRVGKQDCFVSLPGSLLEVLLSSREFPSFPVVLELRLTTSSVRGGRSGGSVGDGTWFLAWDGSASRSSQVEVSEALAECIGLKDGARVLVRVKVEVAKAKTVTIEPASEDDWEILELNADYLEQHLLARVGVLREGQRFPVWVESGTVLVLLAVSTQPKSLVRLVAGAELIVAPKKRQVMKSLNDAGVPEPDGNPSGNVSKDTFPTQAVEVWLRVQELDPSLLQPVNLQGTVCSTLPTTVLFICHSTAKMASLRHGQLVVLSGHDYRNSTVESRDNSVEKDSASRAYSGSRRDGQRSPGVVKDDPGTEGLGEDKAGVRTAIVRVVVTKAVTRGHVMLALPLRLYMGFQVHSRICIKSCSDSCLPYPNSLSLLPTFFKPANNEASLDVETMENSRRRVSSISDDGYGVKQRRQGRWSCHRELLAEMVAVQDNDITQIDEKTNHLGMAPKFNRRGGSAEGATRLFQGWLAAQAAAVGDEKTSVPVFEESIVHFRVGAQTDRHKEDEERRASHGLAQSSAMPDLFVTTNRWQGRGPKDLLFLLSVPGNQKLDSTKQGSPNQFVSNGNERSGARGTSGYFLLETEMLPKGEPIQANELNKESSESSLTVEAGSVRILSCLPGSDCCKLDGPPLSSLGWLEKAGSEAIARLRVLLSPGARRKMKKIGFPLPGALLLHGPPACGKSRLALALAQVLEEDRNVLAHRVMMSCGELVGGEAEMIRRVLEDAVAEAVDHAPSLIILDDLDGLIPGGSEGPEPATTVVALAEFLGDLMDLYQGGGQKDNGRPAIVFLAIARSPNALPSSLCLSGRFDFHIGLPTPAASERATILAQAVAARGLVCAEPTPTEVAANCDGADASDLEVLVERAVHAAAARFLSSSSAANIPSFAATSSLTAQVDDTKNMRIMQRLRVEQAVPLMRKSRFELGASDFSVALRDFVPAAMQGISKGGTQVGRSGWEDVGGLTETRRALQEMLEMPIKHGELFAGAPLRLRSGVLLYGPPGCGKTHIVAAAAAACSLRFVSVKGPELLNKYIGASEQGVRDIFARAAAAAPALLFFDEFDAIAPRRGHDNTGVTDRVVNQLLTELDGVEALTGVFVFAATSRPDLLDAALLRPGRLDRMLLCDFPSMSERCEILQVLSQKLPLADDVDLEELAALTDGFSGADLQAVLSDAQLESVHTFLDTSKEISSTSLATTSSEGMQKPLITMSQLQATALKARPSVPESERRRLNDIYESFLGARSSASSKTKEAKGKRATLA</sequence>
<keyword evidence="8" id="KW-0653">Protein transport</keyword>
<dbReference type="Pfam" id="PF09262">
    <property type="entry name" value="PEX-1N"/>
    <property type="match status" value="1"/>
</dbReference>
<dbReference type="Proteomes" id="UP001497512">
    <property type="component" value="Chromosome 7"/>
</dbReference>
<evidence type="ECO:0000256" key="11">
    <source>
        <dbReference type="ARBA" id="ARBA00034532"/>
    </source>
</evidence>
<dbReference type="Gene3D" id="1.10.8.60">
    <property type="match status" value="2"/>
</dbReference>
<evidence type="ECO:0000256" key="10">
    <source>
        <dbReference type="ARBA" id="ARBA00032509"/>
    </source>
</evidence>
<organism evidence="15 16">
    <name type="scientific">Sphagnum troendelagicum</name>
    <dbReference type="NCBI Taxonomy" id="128251"/>
    <lineage>
        <taxon>Eukaryota</taxon>
        <taxon>Viridiplantae</taxon>
        <taxon>Streptophyta</taxon>
        <taxon>Embryophyta</taxon>
        <taxon>Bryophyta</taxon>
        <taxon>Sphagnophytina</taxon>
        <taxon>Sphagnopsida</taxon>
        <taxon>Sphagnales</taxon>
        <taxon>Sphagnaceae</taxon>
        <taxon>Sphagnum</taxon>
    </lineage>
</organism>
<evidence type="ECO:0000256" key="12">
    <source>
        <dbReference type="ARBA" id="ARBA00048778"/>
    </source>
</evidence>
<feature type="region of interest" description="Disordered" evidence="13">
    <location>
        <begin position="552"/>
        <end position="576"/>
    </location>
</feature>
<comment type="subcellular location">
    <subcellularLocation>
        <location evidence="1">Membrane</location>
    </subcellularLocation>
</comment>
<evidence type="ECO:0000256" key="9">
    <source>
        <dbReference type="ARBA" id="ARBA00023136"/>
    </source>
</evidence>
<dbReference type="InterPro" id="IPR003593">
    <property type="entry name" value="AAA+_ATPase"/>
</dbReference>
<dbReference type="PANTHER" id="PTHR23077">
    <property type="entry name" value="AAA-FAMILY ATPASE"/>
    <property type="match status" value="1"/>
</dbReference>
<keyword evidence="9" id="KW-0472">Membrane</keyword>
<evidence type="ECO:0000259" key="14">
    <source>
        <dbReference type="SMART" id="SM00382"/>
    </source>
</evidence>
<gene>
    <name evidence="15" type="ORF">CSSPTR1EN2_LOCUS20334</name>
</gene>
<evidence type="ECO:0000256" key="6">
    <source>
        <dbReference type="ARBA" id="ARBA00022801"/>
    </source>
</evidence>
<dbReference type="InterPro" id="IPR015342">
    <property type="entry name" value="PEX1-N_C-lobe"/>
</dbReference>
<evidence type="ECO:0000256" key="7">
    <source>
        <dbReference type="ARBA" id="ARBA00022840"/>
    </source>
</evidence>
<evidence type="ECO:0000313" key="16">
    <source>
        <dbReference type="Proteomes" id="UP001497512"/>
    </source>
</evidence>
<dbReference type="InterPro" id="IPR041569">
    <property type="entry name" value="AAA_lid_3"/>
</dbReference>
<name>A0ABP0UUY9_9BRYO</name>
<evidence type="ECO:0000256" key="13">
    <source>
        <dbReference type="SAM" id="MobiDB-lite"/>
    </source>
</evidence>
<evidence type="ECO:0000256" key="2">
    <source>
        <dbReference type="ARBA" id="ARBA00006914"/>
    </source>
</evidence>
<feature type="region of interest" description="Disordered" evidence="13">
    <location>
        <begin position="275"/>
        <end position="317"/>
    </location>
</feature>
<keyword evidence="4" id="KW-0962">Peroxisome biogenesis</keyword>
<keyword evidence="3" id="KW-0813">Transport</keyword>
<dbReference type="PROSITE" id="PS00674">
    <property type="entry name" value="AAA"/>
    <property type="match status" value="1"/>
</dbReference>
<evidence type="ECO:0000256" key="5">
    <source>
        <dbReference type="ARBA" id="ARBA00022741"/>
    </source>
</evidence>
<comment type="similarity">
    <text evidence="2">Belongs to the AAA ATPase family.</text>
</comment>
<dbReference type="Pfam" id="PF17862">
    <property type="entry name" value="AAA_lid_3"/>
    <property type="match status" value="1"/>
</dbReference>
<evidence type="ECO:0000256" key="4">
    <source>
        <dbReference type="ARBA" id="ARBA00022593"/>
    </source>
</evidence>
<evidence type="ECO:0000256" key="3">
    <source>
        <dbReference type="ARBA" id="ARBA00022448"/>
    </source>
</evidence>
<accession>A0ABP0UUY9</accession>
<dbReference type="InterPro" id="IPR029067">
    <property type="entry name" value="CDC48_domain_2-like_sf"/>
</dbReference>
<feature type="compositionally biased region" description="Polar residues" evidence="13">
    <location>
        <begin position="552"/>
        <end position="570"/>
    </location>
</feature>
<keyword evidence="5" id="KW-0547">Nucleotide-binding</keyword>
<keyword evidence="6" id="KW-0378">Hydrolase</keyword>
<protein>
    <recommendedName>
        <fullName evidence="11">Peroxisomal ATPase PEX1</fullName>
    </recommendedName>
    <alternativeName>
        <fullName evidence="10">Peroxin-1</fullName>
    </alternativeName>
</protein>
<dbReference type="Gene3D" id="3.10.330.10">
    <property type="match status" value="1"/>
</dbReference>
<dbReference type="Pfam" id="PF00004">
    <property type="entry name" value="AAA"/>
    <property type="match status" value="2"/>
</dbReference>
<comment type="catalytic activity">
    <reaction evidence="12">
        <text>ATP + H2O = ADP + phosphate + H(+)</text>
        <dbReference type="Rhea" id="RHEA:13065"/>
        <dbReference type="ChEBI" id="CHEBI:15377"/>
        <dbReference type="ChEBI" id="CHEBI:15378"/>
        <dbReference type="ChEBI" id="CHEBI:30616"/>
        <dbReference type="ChEBI" id="CHEBI:43474"/>
        <dbReference type="ChEBI" id="CHEBI:456216"/>
    </reaction>
    <physiologicalReaction direction="left-to-right" evidence="12">
        <dbReference type="Rhea" id="RHEA:13066"/>
    </physiologicalReaction>
</comment>
<dbReference type="SUPFAM" id="SSF50692">
    <property type="entry name" value="ADC-like"/>
    <property type="match status" value="1"/>
</dbReference>
<dbReference type="SUPFAM" id="SSF52540">
    <property type="entry name" value="P-loop containing nucleoside triphosphate hydrolases"/>
    <property type="match status" value="2"/>
</dbReference>
<dbReference type="InterPro" id="IPR009010">
    <property type="entry name" value="Asp_de-COase-like_dom_sf"/>
</dbReference>
<dbReference type="SMART" id="SM00382">
    <property type="entry name" value="AAA"/>
    <property type="match status" value="2"/>
</dbReference>
<dbReference type="InterPro" id="IPR003960">
    <property type="entry name" value="ATPase_AAA_CS"/>
</dbReference>
<dbReference type="InterPro" id="IPR050168">
    <property type="entry name" value="AAA_ATPase_domain"/>
</dbReference>
<keyword evidence="16" id="KW-1185">Reference proteome</keyword>
<feature type="compositionally biased region" description="Basic and acidic residues" evidence="13">
    <location>
        <begin position="275"/>
        <end position="288"/>
    </location>
</feature>
<dbReference type="InterPro" id="IPR003959">
    <property type="entry name" value="ATPase_AAA_core"/>
</dbReference>
<dbReference type="SUPFAM" id="SSF54585">
    <property type="entry name" value="Cdc48 domain 2-like"/>
    <property type="match status" value="1"/>
</dbReference>
<feature type="compositionally biased region" description="Basic and acidic residues" evidence="13">
    <location>
        <begin position="295"/>
        <end position="317"/>
    </location>
</feature>
<dbReference type="InterPro" id="IPR027417">
    <property type="entry name" value="P-loop_NTPase"/>
</dbReference>
<feature type="domain" description="AAA+ ATPase" evidence="14">
    <location>
        <begin position="670"/>
        <end position="821"/>
    </location>
</feature>
<proteinExistence type="inferred from homology"/>
<feature type="domain" description="AAA+ ATPase" evidence="14">
    <location>
        <begin position="991"/>
        <end position="1127"/>
    </location>
</feature>
<dbReference type="Gene3D" id="3.40.50.300">
    <property type="entry name" value="P-loop containing nucleotide triphosphate hydrolases"/>
    <property type="match status" value="2"/>
</dbReference>
<evidence type="ECO:0000256" key="1">
    <source>
        <dbReference type="ARBA" id="ARBA00004370"/>
    </source>
</evidence>
<evidence type="ECO:0000313" key="15">
    <source>
        <dbReference type="EMBL" id="CAK9231155.1"/>
    </source>
</evidence>